<dbReference type="FunFam" id="1.20.58.340:FF:000004">
    <property type="entry name" value="Magnesium transport protein CorA"/>
    <property type="match status" value="1"/>
</dbReference>
<dbReference type="RefSeq" id="WP_034650164.1">
    <property type="nucleotide sequence ID" value="NZ_BCVB01000006.1"/>
</dbReference>
<reference evidence="12 13" key="1">
    <citation type="journal article" date="2015" name="Genome Announc.">
        <title>Complete genome sequences for 35 biothreat assay-relevant bacillus species.</title>
        <authorList>
            <person name="Johnson S.L."/>
            <person name="Daligault H.E."/>
            <person name="Davenport K.W."/>
            <person name="Jaissle J."/>
            <person name="Frey K.G."/>
            <person name="Ladner J.T."/>
            <person name="Broomall S.M."/>
            <person name="Bishop-Lilly K.A."/>
            <person name="Bruce D.C."/>
            <person name="Gibbons H.S."/>
            <person name="Coyne S.R."/>
            <person name="Lo C.C."/>
            <person name="Meincke L."/>
            <person name="Munk A.C."/>
            <person name="Koroleva G.I."/>
            <person name="Rosenzweig C.N."/>
            <person name="Palacios G.F."/>
            <person name="Redden C.L."/>
            <person name="Minogue T.D."/>
            <person name="Chain P.S."/>
        </authorList>
    </citation>
    <scope>NUCLEOTIDE SEQUENCE [LARGE SCALE GENOMIC DNA]</scope>
    <source>
        <strain evidence="13">ATCC 14581 / DSM 32 / JCM 2506 / NBRC 15308 / NCIMB 9376 / NCTC 10342 / NRRL B-14308 / VKM B-512</strain>
    </source>
</reference>
<dbReference type="Gene3D" id="1.20.58.340">
    <property type="entry name" value="Magnesium transport protein CorA, transmembrane region"/>
    <property type="match status" value="1"/>
</dbReference>
<keyword evidence="4" id="KW-1003">Cell membrane</keyword>
<name>A0A0B6AC47_PRIM2</name>
<proteinExistence type="inferred from homology"/>
<dbReference type="GO" id="GO:0000287">
    <property type="term" value="F:magnesium ion binding"/>
    <property type="evidence" value="ECO:0007669"/>
    <property type="project" value="TreeGrafter"/>
</dbReference>
<keyword evidence="5" id="KW-0812">Transmembrane</keyword>
<dbReference type="SUPFAM" id="SSF144083">
    <property type="entry name" value="Magnesium transport protein CorA, transmembrane region"/>
    <property type="match status" value="1"/>
</dbReference>
<dbReference type="GO" id="GO:0050897">
    <property type="term" value="F:cobalt ion binding"/>
    <property type="evidence" value="ECO:0007669"/>
    <property type="project" value="TreeGrafter"/>
</dbReference>
<dbReference type="InterPro" id="IPR045861">
    <property type="entry name" value="CorA_cytoplasmic_dom"/>
</dbReference>
<evidence type="ECO:0000256" key="4">
    <source>
        <dbReference type="ARBA" id="ARBA00022475"/>
    </source>
</evidence>
<dbReference type="KEGG" id="bmeg:BG04_375"/>
<organism evidence="12 13">
    <name type="scientific">Priestia megaterium (strain ATCC 14581 / DSM 32 / CCUG 1817 / JCM 2506 / NBRC 15308 / NCIMB 9376 / NCTC 10342 / NRRL B-14308 / VKM B-512 / Ford 19)</name>
    <name type="common">Bacillus megaterium</name>
    <dbReference type="NCBI Taxonomy" id="1348623"/>
    <lineage>
        <taxon>Bacteria</taxon>
        <taxon>Bacillati</taxon>
        <taxon>Bacillota</taxon>
        <taxon>Bacilli</taxon>
        <taxon>Bacillales</taxon>
        <taxon>Bacillaceae</taxon>
        <taxon>Priestia</taxon>
    </lineage>
</organism>
<comment type="subcellular location">
    <subcellularLocation>
        <location evidence="1">Cell membrane</location>
        <topology evidence="1">Multi-pass membrane protein</topology>
    </subcellularLocation>
</comment>
<evidence type="ECO:0000313" key="13">
    <source>
        <dbReference type="Proteomes" id="UP000031829"/>
    </source>
</evidence>
<comment type="catalytic activity">
    <reaction evidence="10">
        <text>Mg(2+)(in) = Mg(2+)(out)</text>
        <dbReference type="Rhea" id="RHEA:29827"/>
        <dbReference type="ChEBI" id="CHEBI:18420"/>
    </reaction>
</comment>
<evidence type="ECO:0000256" key="1">
    <source>
        <dbReference type="ARBA" id="ARBA00004651"/>
    </source>
</evidence>
<evidence type="ECO:0000256" key="2">
    <source>
        <dbReference type="ARBA" id="ARBA00009765"/>
    </source>
</evidence>
<keyword evidence="9" id="KW-0472">Membrane</keyword>
<dbReference type="PANTHER" id="PTHR46494">
    <property type="entry name" value="CORA FAMILY METAL ION TRANSPORTER (EUROFUNG)"/>
    <property type="match status" value="1"/>
</dbReference>
<keyword evidence="8" id="KW-0406">Ion transport</keyword>
<dbReference type="GO" id="GO:0015087">
    <property type="term" value="F:cobalt ion transmembrane transporter activity"/>
    <property type="evidence" value="ECO:0007669"/>
    <property type="project" value="TreeGrafter"/>
</dbReference>
<dbReference type="HOGENOM" id="CLU_059920_0_0_9"/>
<evidence type="ECO:0000256" key="8">
    <source>
        <dbReference type="ARBA" id="ARBA00023065"/>
    </source>
</evidence>
<dbReference type="CDD" id="cd12821">
    <property type="entry name" value="EcCorA_ZntB-like"/>
    <property type="match status" value="1"/>
</dbReference>
<dbReference type="AlphaFoldDB" id="A0A0B6AC47"/>
<evidence type="ECO:0000256" key="7">
    <source>
        <dbReference type="ARBA" id="ARBA00022989"/>
    </source>
</evidence>
<comment type="function">
    <text evidence="11">Mediates influx of magnesium ions. Alternates between open and closed states. Activated by low cytoplasmic Mg(2+) levels. Inactive when cytoplasmic Mg(2+) levels are high.</text>
</comment>
<keyword evidence="6" id="KW-0460">Magnesium</keyword>
<protein>
    <submittedName>
        <fullName evidence="12">Magnesium and cobalt transport protein CorA</fullName>
    </submittedName>
</protein>
<evidence type="ECO:0000256" key="9">
    <source>
        <dbReference type="ARBA" id="ARBA00023136"/>
    </source>
</evidence>
<comment type="similarity">
    <text evidence="2">Belongs to the CorA metal ion transporter (MIT) (TC 1.A.35) family.</text>
</comment>
<dbReference type="Proteomes" id="UP000031829">
    <property type="component" value="Chromosome"/>
</dbReference>
<evidence type="ECO:0000256" key="10">
    <source>
        <dbReference type="ARBA" id="ARBA00034269"/>
    </source>
</evidence>
<evidence type="ECO:0000256" key="11">
    <source>
        <dbReference type="ARBA" id="ARBA00045497"/>
    </source>
</evidence>
<dbReference type="GeneID" id="93643884"/>
<keyword evidence="3" id="KW-0813">Transport</keyword>
<evidence type="ECO:0000256" key="5">
    <source>
        <dbReference type="ARBA" id="ARBA00022692"/>
    </source>
</evidence>
<gene>
    <name evidence="12" type="primary">corA</name>
    <name evidence="12" type="ORF">BG04_375</name>
</gene>
<dbReference type="SUPFAM" id="SSF143865">
    <property type="entry name" value="CorA soluble domain-like"/>
    <property type="match status" value="1"/>
</dbReference>
<accession>A0A0B6AC47</accession>
<dbReference type="Pfam" id="PF01544">
    <property type="entry name" value="CorA"/>
    <property type="match status" value="1"/>
</dbReference>
<keyword evidence="7" id="KW-1133">Transmembrane helix</keyword>
<dbReference type="GO" id="GO:0015095">
    <property type="term" value="F:magnesium ion transmembrane transporter activity"/>
    <property type="evidence" value="ECO:0007669"/>
    <property type="project" value="TreeGrafter"/>
</dbReference>
<dbReference type="PANTHER" id="PTHR46494:SF2">
    <property type="entry name" value="MAGNESIUM TRANSPORT PROTEIN CORA"/>
    <property type="match status" value="1"/>
</dbReference>
<evidence type="ECO:0000256" key="3">
    <source>
        <dbReference type="ARBA" id="ARBA00022448"/>
    </source>
</evidence>
<evidence type="ECO:0000313" key="12">
    <source>
        <dbReference type="EMBL" id="AJI21116.1"/>
    </source>
</evidence>
<dbReference type="EMBL" id="CP009920">
    <property type="protein sequence ID" value="AJI21116.1"/>
    <property type="molecule type" value="Genomic_DNA"/>
</dbReference>
<dbReference type="InterPro" id="IPR002523">
    <property type="entry name" value="MgTranspt_CorA/ZnTranspt_ZntB"/>
</dbReference>
<dbReference type="InterPro" id="IPR045863">
    <property type="entry name" value="CorA_TM1_TM2"/>
</dbReference>
<sequence>MNTVTNDQWKWYQFDLEEADGIADIIKDYQYPRDEWFCQQLQKKNSNHIQVDVIGESELIYGSLIYHKKSFDQRDYDSFHFYITEEFIITAGIDLKILENTNHERMIERMKQSANTAESFFILLGEIMKKHLNGFDQFESHFRELLWEVRHNNNIDVLDDIHKARYDLLIWTNLISSVREVTMGIEEAFHKKINQTVEYQRMCKKIEIGLTLIEQYQKEFDALIKLEEVVSTHRGNEIMKALTLLTAISTPLTAFGALWGMNFKGMPELDWKFGYVYALILIVLSTVAIYLYLRMKGWTGDLLKGRKKNSFFK</sequence>
<dbReference type="GO" id="GO:0005886">
    <property type="term" value="C:plasma membrane"/>
    <property type="evidence" value="ECO:0007669"/>
    <property type="project" value="UniProtKB-SubCell"/>
</dbReference>
<evidence type="ECO:0000256" key="6">
    <source>
        <dbReference type="ARBA" id="ARBA00022842"/>
    </source>
</evidence>